<evidence type="ECO:0000256" key="1">
    <source>
        <dbReference type="ARBA" id="ARBA00023015"/>
    </source>
</evidence>
<dbReference type="EMBL" id="PJNE01000001">
    <property type="protein sequence ID" value="PKW27775.1"/>
    <property type="molecule type" value="Genomic_DNA"/>
</dbReference>
<dbReference type="Gene3D" id="1.10.10.10">
    <property type="entry name" value="Winged helix-like DNA-binding domain superfamily/Winged helix DNA-binding domain"/>
    <property type="match status" value="1"/>
</dbReference>
<dbReference type="GO" id="GO:0003677">
    <property type="term" value="F:DNA binding"/>
    <property type="evidence" value="ECO:0007669"/>
    <property type="project" value="UniProtKB-KW"/>
</dbReference>
<dbReference type="InterPro" id="IPR036388">
    <property type="entry name" value="WH-like_DNA-bd_sf"/>
</dbReference>
<evidence type="ECO:0000313" key="6">
    <source>
        <dbReference type="Proteomes" id="UP000233781"/>
    </source>
</evidence>
<evidence type="ECO:0000313" key="5">
    <source>
        <dbReference type="EMBL" id="PKW27775.1"/>
    </source>
</evidence>
<keyword evidence="1" id="KW-0805">Transcription regulation</keyword>
<dbReference type="InterPro" id="IPR039422">
    <property type="entry name" value="MarR/SlyA-like"/>
</dbReference>
<dbReference type="PROSITE" id="PS50995">
    <property type="entry name" value="HTH_MARR_2"/>
    <property type="match status" value="1"/>
</dbReference>
<dbReference type="OrthoDB" id="3573114at2"/>
<proteinExistence type="predicted"/>
<organism evidence="5 6">
    <name type="scientific">Phycicoccus duodecadis</name>
    <dbReference type="NCBI Taxonomy" id="173053"/>
    <lineage>
        <taxon>Bacteria</taxon>
        <taxon>Bacillati</taxon>
        <taxon>Actinomycetota</taxon>
        <taxon>Actinomycetes</taxon>
        <taxon>Micrococcales</taxon>
        <taxon>Intrasporangiaceae</taxon>
        <taxon>Phycicoccus</taxon>
    </lineage>
</organism>
<name>A0A2N3YLP1_9MICO</name>
<dbReference type="Proteomes" id="UP000233781">
    <property type="component" value="Unassembled WGS sequence"/>
</dbReference>
<dbReference type="InterPro" id="IPR000835">
    <property type="entry name" value="HTH_MarR-typ"/>
</dbReference>
<evidence type="ECO:0000256" key="2">
    <source>
        <dbReference type="ARBA" id="ARBA00023125"/>
    </source>
</evidence>
<keyword evidence="2 5" id="KW-0238">DNA-binding</keyword>
<dbReference type="AlphaFoldDB" id="A0A2N3YLP1"/>
<dbReference type="InterPro" id="IPR036390">
    <property type="entry name" value="WH_DNA-bd_sf"/>
</dbReference>
<sequence length="141" mass="14714">MRASRAFSAIIAASVAEAGDAVSPPQLRALVLIATWPEVNAVTIASALGLHPSSATRLCDRLVESGLVERAESPSDRRRVVLTLTDDGVALVGSVMGHRRAALVDILGRMSASDVEMLTAALTAFTDAAEEPHEGVSVAPW</sequence>
<gene>
    <name evidence="5" type="ORF">ATL31_2626</name>
</gene>
<dbReference type="GO" id="GO:0006950">
    <property type="term" value="P:response to stress"/>
    <property type="evidence" value="ECO:0007669"/>
    <property type="project" value="TreeGrafter"/>
</dbReference>
<comment type="caution">
    <text evidence="5">The sequence shown here is derived from an EMBL/GenBank/DDBJ whole genome shotgun (WGS) entry which is preliminary data.</text>
</comment>
<dbReference type="InterPro" id="IPR023187">
    <property type="entry name" value="Tscrpt_reg_MarR-type_CS"/>
</dbReference>
<dbReference type="RefSeq" id="WP_101396152.1">
    <property type="nucleotide sequence ID" value="NZ_PJNE01000001.1"/>
</dbReference>
<dbReference type="GO" id="GO:0003700">
    <property type="term" value="F:DNA-binding transcription factor activity"/>
    <property type="evidence" value="ECO:0007669"/>
    <property type="project" value="InterPro"/>
</dbReference>
<dbReference type="Pfam" id="PF01047">
    <property type="entry name" value="MarR"/>
    <property type="match status" value="1"/>
</dbReference>
<dbReference type="SMART" id="SM00347">
    <property type="entry name" value="HTH_MARR"/>
    <property type="match status" value="1"/>
</dbReference>
<keyword evidence="3" id="KW-0804">Transcription</keyword>
<reference evidence="5 6" key="1">
    <citation type="submission" date="2017-12" db="EMBL/GenBank/DDBJ databases">
        <title>Sequencing the genomes of 1000 Actinobacteria strains.</title>
        <authorList>
            <person name="Klenk H.-P."/>
        </authorList>
    </citation>
    <scope>NUCLEOTIDE SEQUENCE [LARGE SCALE GENOMIC DNA]</scope>
    <source>
        <strain evidence="5 6">DSM 12806</strain>
    </source>
</reference>
<evidence type="ECO:0000259" key="4">
    <source>
        <dbReference type="PROSITE" id="PS50995"/>
    </source>
</evidence>
<dbReference type="PANTHER" id="PTHR33164:SF94">
    <property type="entry name" value="TRANSCRIPTIONAL REGULATORY PROTEIN-RELATED"/>
    <property type="match status" value="1"/>
</dbReference>
<keyword evidence="6" id="KW-1185">Reference proteome</keyword>
<feature type="domain" description="HTH marR-type" evidence="4">
    <location>
        <begin position="1"/>
        <end position="127"/>
    </location>
</feature>
<dbReference type="PRINTS" id="PR00598">
    <property type="entry name" value="HTHMARR"/>
</dbReference>
<dbReference type="PROSITE" id="PS01117">
    <property type="entry name" value="HTH_MARR_1"/>
    <property type="match status" value="1"/>
</dbReference>
<accession>A0A2N3YLP1</accession>
<evidence type="ECO:0000256" key="3">
    <source>
        <dbReference type="ARBA" id="ARBA00023163"/>
    </source>
</evidence>
<dbReference type="SUPFAM" id="SSF46785">
    <property type="entry name" value="Winged helix' DNA-binding domain"/>
    <property type="match status" value="1"/>
</dbReference>
<dbReference type="PANTHER" id="PTHR33164">
    <property type="entry name" value="TRANSCRIPTIONAL REGULATOR, MARR FAMILY"/>
    <property type="match status" value="1"/>
</dbReference>
<protein>
    <submittedName>
        <fullName evidence="5">DNA-binding MarR family transcriptional regulator</fullName>
    </submittedName>
</protein>